<comment type="caution">
    <text evidence="5">The sequence shown here is derived from an EMBL/GenBank/DDBJ whole genome shotgun (WGS) entry which is preliminary data.</text>
</comment>
<keyword evidence="1" id="KW-0479">Metal-binding</keyword>
<dbReference type="Pfam" id="PF01433">
    <property type="entry name" value="Peptidase_M1"/>
    <property type="match status" value="1"/>
</dbReference>
<dbReference type="SUPFAM" id="SSF63737">
    <property type="entry name" value="Leukotriene A4 hydrolase N-terminal domain"/>
    <property type="match status" value="1"/>
</dbReference>
<evidence type="ECO:0000313" key="6">
    <source>
        <dbReference type="Proteomes" id="UP000316778"/>
    </source>
</evidence>
<dbReference type="CDD" id="cd09603">
    <property type="entry name" value="M1_APN_like"/>
    <property type="match status" value="1"/>
</dbReference>
<keyword evidence="1" id="KW-0862">Zinc</keyword>
<dbReference type="InterPro" id="IPR045357">
    <property type="entry name" value="Aminopeptidase_N-like_N"/>
</dbReference>
<dbReference type="OrthoDB" id="100605at2"/>
<name>A0A562SYV1_CHIJA</name>
<evidence type="ECO:0000256" key="1">
    <source>
        <dbReference type="PIRSR" id="PIRSR634015-3"/>
    </source>
</evidence>
<dbReference type="SUPFAM" id="SSF55486">
    <property type="entry name" value="Metalloproteases ('zincins'), catalytic domain"/>
    <property type="match status" value="1"/>
</dbReference>
<dbReference type="Pfam" id="PF17900">
    <property type="entry name" value="Peptidase_M1_N"/>
    <property type="match status" value="1"/>
</dbReference>
<evidence type="ECO:0000313" key="5">
    <source>
        <dbReference type="EMBL" id="TWI86505.1"/>
    </source>
</evidence>
<keyword evidence="2" id="KW-0732">Signal</keyword>
<dbReference type="EMBL" id="VLLG01000004">
    <property type="protein sequence ID" value="TWI86505.1"/>
    <property type="molecule type" value="Genomic_DNA"/>
</dbReference>
<feature type="signal peptide" evidence="2">
    <location>
        <begin position="1"/>
        <end position="20"/>
    </location>
</feature>
<reference evidence="5 6" key="1">
    <citation type="journal article" date="2013" name="Stand. Genomic Sci.">
        <title>Genomic Encyclopedia of Type Strains, Phase I: The one thousand microbial genomes (KMG-I) project.</title>
        <authorList>
            <person name="Kyrpides N.C."/>
            <person name="Woyke T."/>
            <person name="Eisen J.A."/>
            <person name="Garrity G."/>
            <person name="Lilburn T.G."/>
            <person name="Beck B.J."/>
            <person name="Whitman W.B."/>
            <person name="Hugenholtz P."/>
            <person name="Klenk H.P."/>
        </authorList>
    </citation>
    <scope>NUCLEOTIDE SEQUENCE [LARGE SCALE GENOMIC DNA]</scope>
    <source>
        <strain evidence="5 6">DSM 13484</strain>
    </source>
</reference>
<evidence type="ECO:0000256" key="2">
    <source>
        <dbReference type="SAM" id="SignalP"/>
    </source>
</evidence>
<dbReference type="AlphaFoldDB" id="A0A562SYV1"/>
<dbReference type="InterPro" id="IPR042097">
    <property type="entry name" value="Aminopeptidase_N-like_N_sf"/>
</dbReference>
<feature type="binding site" evidence="1">
    <location>
        <position position="350"/>
    </location>
    <ligand>
        <name>Zn(2+)</name>
        <dbReference type="ChEBI" id="CHEBI:29105"/>
        <note>catalytic</note>
    </ligand>
</feature>
<evidence type="ECO:0000259" key="3">
    <source>
        <dbReference type="Pfam" id="PF01433"/>
    </source>
</evidence>
<dbReference type="Gene3D" id="1.10.390.10">
    <property type="entry name" value="Neutral Protease Domain 2"/>
    <property type="match status" value="1"/>
</dbReference>
<dbReference type="PANTHER" id="PTHR45726">
    <property type="entry name" value="LEUKOTRIENE A-4 HYDROLASE"/>
    <property type="match status" value="1"/>
</dbReference>
<feature type="domain" description="Aminopeptidase N-like N-terminal" evidence="4">
    <location>
        <begin position="55"/>
        <end position="233"/>
    </location>
</feature>
<dbReference type="GO" id="GO:0008270">
    <property type="term" value="F:zinc ion binding"/>
    <property type="evidence" value="ECO:0007669"/>
    <property type="project" value="InterPro"/>
</dbReference>
<dbReference type="InterPro" id="IPR027268">
    <property type="entry name" value="Peptidase_M4/M1_CTD_sf"/>
</dbReference>
<keyword evidence="6" id="KW-1185">Reference proteome</keyword>
<protein>
    <submittedName>
        <fullName evidence="5">Peptidase M1-like protein</fullName>
    </submittedName>
</protein>
<dbReference type="Gene3D" id="2.60.40.1730">
    <property type="entry name" value="tricorn interacting facor f3 domain"/>
    <property type="match status" value="1"/>
</dbReference>
<gene>
    <name evidence="5" type="ORF">LX66_3763</name>
</gene>
<dbReference type="GO" id="GO:0008237">
    <property type="term" value="F:metallopeptidase activity"/>
    <property type="evidence" value="ECO:0007669"/>
    <property type="project" value="InterPro"/>
</dbReference>
<organism evidence="5 6">
    <name type="scientific">Chitinophaga japonensis</name>
    <name type="common">Flexibacter japonensis</name>
    <dbReference type="NCBI Taxonomy" id="104662"/>
    <lineage>
        <taxon>Bacteria</taxon>
        <taxon>Pseudomonadati</taxon>
        <taxon>Bacteroidota</taxon>
        <taxon>Chitinophagia</taxon>
        <taxon>Chitinophagales</taxon>
        <taxon>Chitinophagaceae</taxon>
        <taxon>Chitinophaga</taxon>
    </lineage>
</organism>
<comment type="cofactor">
    <cofactor evidence="1">
        <name>Zn(2+)</name>
        <dbReference type="ChEBI" id="CHEBI:29105"/>
    </cofactor>
    <text evidence="1">Binds 1 zinc ion per subunit.</text>
</comment>
<dbReference type="PANTHER" id="PTHR45726:SF3">
    <property type="entry name" value="LEUKOTRIENE A-4 HYDROLASE"/>
    <property type="match status" value="1"/>
</dbReference>
<dbReference type="InterPro" id="IPR034015">
    <property type="entry name" value="M1_LTA4H"/>
</dbReference>
<dbReference type="InterPro" id="IPR014782">
    <property type="entry name" value="Peptidase_M1_dom"/>
</dbReference>
<dbReference type="Proteomes" id="UP000316778">
    <property type="component" value="Unassembled WGS sequence"/>
</dbReference>
<evidence type="ECO:0000259" key="4">
    <source>
        <dbReference type="Pfam" id="PF17900"/>
    </source>
</evidence>
<feature type="chain" id="PRO_5021836049" evidence="2">
    <location>
        <begin position="21"/>
        <end position="574"/>
    </location>
</feature>
<feature type="domain" description="Peptidase M1 membrane alanine aminopeptidase" evidence="3">
    <location>
        <begin position="281"/>
        <end position="485"/>
    </location>
</feature>
<proteinExistence type="predicted"/>
<sequence length="574" mass="66149">MRGIPMLVMMVLITALHAGAQQNTPLKGAQQPHFTHADTLRGTITPQRAWWDVVAYDLHVNVHLEDSTLSGYNTITYEVLSPDSMMQIDLQEPMEIDSVILDIDSLKITTHSKLDFTRDGNAFFIQFNKAEKKGTTRKLTVYYHGQPRKAVNAPWDGGVVWARDSLGRPWIATACQGLGASVWWPNKDHQSDEPEYMTINVTVPQDLINVSNGRLKLKIPNKDSTVTYVWTVNSPINNYDVALNIGHYKEFKDTYAGVAGKLDLDYWVLDYNLDKARKHFEVVKPMLGCFEFWFGKYPFYKDSYKLVETPHLGMEHQSAVAYGNKYQMGYKGRDLSGTGVGLKWDFIIVHESGHEWFGNNITSKDIADMWVHESFTNYSETLFTECMYGPEEAEKYLIGCRKNIKNDIPIIGHYGVNSEGSGDMYYKGGTMLHMIRKIFDNDDRFRWMLHTLNTDYYHKTVTGAQVERHISQHAGRDLSKVFDQYLRDTTLPELQYRIVGQVLYFRWSSDIKNFDMPVKVTVGINNYQFIYPGPLWATTNLSYMDPKYFKVDPAFYIKVKEMKTVKEMKDALKK</sequence>
<feature type="binding site" evidence="1">
    <location>
        <position position="373"/>
    </location>
    <ligand>
        <name>Zn(2+)</name>
        <dbReference type="ChEBI" id="CHEBI:29105"/>
        <note>catalytic</note>
    </ligand>
</feature>
<feature type="binding site" evidence="1">
    <location>
        <position position="354"/>
    </location>
    <ligand>
        <name>Zn(2+)</name>
        <dbReference type="ChEBI" id="CHEBI:29105"/>
        <note>catalytic</note>
    </ligand>
</feature>
<accession>A0A562SYV1</accession>